<evidence type="ECO:0000313" key="2">
    <source>
        <dbReference type="Proteomes" id="UP000256964"/>
    </source>
</evidence>
<dbReference type="EMBL" id="KZ857469">
    <property type="protein sequence ID" value="RDX43150.1"/>
    <property type="molecule type" value="Genomic_DNA"/>
</dbReference>
<sequence length="220" mass="24106">MSTSTPGPRCTCRYQFAHPQPTNARRLLSAATGVLPSTKKIVDGAKCMVELGKTVILPAIGFSARSVPKDSLAARIQATVHHARTRGVISALQSLRAKPPPPPSPVRLLASAIFLPYGAWQLYKILASDGDPNPELWQRRVECSCDRCECDERCGCACRRRAHCVSRRLLTFMTSSTFVDCCCAAAFLVVGIASAQLFDVAITLWSVRRIKKSIGENFIW</sequence>
<dbReference type="Gene3D" id="6.10.110.10">
    <property type="match status" value="1"/>
</dbReference>
<proteinExistence type="predicted"/>
<dbReference type="OrthoDB" id="10452046at2759"/>
<dbReference type="AlphaFoldDB" id="A0A371CS81"/>
<organism evidence="1 2">
    <name type="scientific">Lentinus brumalis</name>
    <dbReference type="NCBI Taxonomy" id="2498619"/>
    <lineage>
        <taxon>Eukaryota</taxon>
        <taxon>Fungi</taxon>
        <taxon>Dikarya</taxon>
        <taxon>Basidiomycota</taxon>
        <taxon>Agaricomycotina</taxon>
        <taxon>Agaricomycetes</taxon>
        <taxon>Polyporales</taxon>
        <taxon>Polyporaceae</taxon>
        <taxon>Lentinus</taxon>
    </lineage>
</organism>
<protein>
    <submittedName>
        <fullName evidence="1">Uncharacterized protein</fullName>
    </submittedName>
</protein>
<evidence type="ECO:0000313" key="1">
    <source>
        <dbReference type="EMBL" id="RDX43150.1"/>
    </source>
</evidence>
<keyword evidence="2" id="KW-1185">Reference proteome</keyword>
<name>A0A371CS81_9APHY</name>
<dbReference type="InterPro" id="IPR038213">
    <property type="entry name" value="IFI6/IFI27-like_sf"/>
</dbReference>
<gene>
    <name evidence="1" type="ORF">OH76DRAFT_1474953</name>
</gene>
<accession>A0A371CS81</accession>
<reference evidence="1 2" key="1">
    <citation type="journal article" date="2018" name="Biotechnol. Biofuels">
        <title>Integrative visual omics of the white-rot fungus Polyporus brumalis exposes the biotechnological potential of its oxidative enzymes for delignifying raw plant biomass.</title>
        <authorList>
            <person name="Miyauchi S."/>
            <person name="Rancon A."/>
            <person name="Drula E."/>
            <person name="Hage H."/>
            <person name="Chaduli D."/>
            <person name="Favel A."/>
            <person name="Grisel S."/>
            <person name="Henrissat B."/>
            <person name="Herpoel-Gimbert I."/>
            <person name="Ruiz-Duenas F.J."/>
            <person name="Chevret D."/>
            <person name="Hainaut M."/>
            <person name="Lin J."/>
            <person name="Wang M."/>
            <person name="Pangilinan J."/>
            <person name="Lipzen A."/>
            <person name="Lesage-Meessen L."/>
            <person name="Navarro D."/>
            <person name="Riley R."/>
            <person name="Grigoriev I.V."/>
            <person name="Zhou S."/>
            <person name="Raouche S."/>
            <person name="Rosso M.N."/>
        </authorList>
    </citation>
    <scope>NUCLEOTIDE SEQUENCE [LARGE SCALE GENOMIC DNA]</scope>
    <source>
        <strain evidence="1 2">BRFM 1820</strain>
    </source>
</reference>
<dbReference type="Proteomes" id="UP000256964">
    <property type="component" value="Unassembled WGS sequence"/>
</dbReference>